<dbReference type="AlphaFoldDB" id="A0ABD2CPX8"/>
<keyword evidence="2" id="KW-1185">Reference proteome</keyword>
<sequence length="66" mass="7567">MARVDNMGHVIDCRTRSTIRVRKTRPSVYVKACNSAYLSCEVFHSVYFSPSRTYDQDIAVYIDSGE</sequence>
<dbReference type="Proteomes" id="UP001607303">
    <property type="component" value="Unassembled WGS sequence"/>
</dbReference>
<evidence type="ECO:0000313" key="2">
    <source>
        <dbReference type="Proteomes" id="UP001607303"/>
    </source>
</evidence>
<name>A0ABD2CPX8_VESMC</name>
<accession>A0ABD2CPX8</accession>
<dbReference type="EMBL" id="JAYRBN010000037">
    <property type="protein sequence ID" value="KAL2746839.1"/>
    <property type="molecule type" value="Genomic_DNA"/>
</dbReference>
<gene>
    <name evidence="1" type="ORF">V1477_005209</name>
</gene>
<proteinExistence type="predicted"/>
<reference evidence="1 2" key="1">
    <citation type="journal article" date="2024" name="Ann. Entomol. Soc. Am.">
        <title>Genomic analyses of the southern and eastern yellowjacket wasps (Hymenoptera: Vespidae) reveal evolutionary signatures of social life.</title>
        <authorList>
            <person name="Catto M.A."/>
            <person name="Caine P.B."/>
            <person name="Orr S.E."/>
            <person name="Hunt B.G."/>
            <person name="Goodisman M.A.D."/>
        </authorList>
    </citation>
    <scope>NUCLEOTIDE SEQUENCE [LARGE SCALE GENOMIC DNA]</scope>
    <source>
        <strain evidence="1">232</strain>
        <tissue evidence="1">Head and thorax</tissue>
    </source>
</reference>
<organism evidence="1 2">
    <name type="scientific">Vespula maculifrons</name>
    <name type="common">Eastern yellow jacket</name>
    <name type="synonym">Wasp</name>
    <dbReference type="NCBI Taxonomy" id="7453"/>
    <lineage>
        <taxon>Eukaryota</taxon>
        <taxon>Metazoa</taxon>
        <taxon>Ecdysozoa</taxon>
        <taxon>Arthropoda</taxon>
        <taxon>Hexapoda</taxon>
        <taxon>Insecta</taxon>
        <taxon>Pterygota</taxon>
        <taxon>Neoptera</taxon>
        <taxon>Endopterygota</taxon>
        <taxon>Hymenoptera</taxon>
        <taxon>Apocrita</taxon>
        <taxon>Aculeata</taxon>
        <taxon>Vespoidea</taxon>
        <taxon>Vespidae</taxon>
        <taxon>Vespinae</taxon>
        <taxon>Vespula</taxon>
    </lineage>
</organism>
<evidence type="ECO:0000313" key="1">
    <source>
        <dbReference type="EMBL" id="KAL2746839.1"/>
    </source>
</evidence>
<comment type="caution">
    <text evidence="1">The sequence shown here is derived from an EMBL/GenBank/DDBJ whole genome shotgun (WGS) entry which is preliminary data.</text>
</comment>
<protein>
    <submittedName>
        <fullName evidence="1">Uncharacterized protein</fullName>
    </submittedName>
</protein>